<feature type="compositionally biased region" description="Pro residues" evidence="1">
    <location>
        <begin position="155"/>
        <end position="172"/>
    </location>
</feature>
<feature type="compositionally biased region" description="Low complexity" evidence="1">
    <location>
        <begin position="30"/>
        <end position="51"/>
    </location>
</feature>
<feature type="compositionally biased region" description="Low complexity" evidence="1">
    <location>
        <begin position="593"/>
        <end position="606"/>
    </location>
</feature>
<feature type="region of interest" description="Disordered" evidence="1">
    <location>
        <begin position="355"/>
        <end position="567"/>
    </location>
</feature>
<gene>
    <name evidence="2" type="ORF">EMPS_09099</name>
</gene>
<evidence type="ECO:0000313" key="3">
    <source>
        <dbReference type="Proteomes" id="UP000827284"/>
    </source>
</evidence>
<organism evidence="2 3">
    <name type="scientific">Entomortierella parvispora</name>
    <dbReference type="NCBI Taxonomy" id="205924"/>
    <lineage>
        <taxon>Eukaryota</taxon>
        <taxon>Fungi</taxon>
        <taxon>Fungi incertae sedis</taxon>
        <taxon>Mucoromycota</taxon>
        <taxon>Mortierellomycotina</taxon>
        <taxon>Mortierellomycetes</taxon>
        <taxon>Mortierellales</taxon>
        <taxon>Mortierellaceae</taxon>
        <taxon>Entomortierella</taxon>
    </lineage>
</organism>
<dbReference type="Proteomes" id="UP000827284">
    <property type="component" value="Unassembled WGS sequence"/>
</dbReference>
<feature type="compositionally biased region" description="Gly residues" evidence="1">
    <location>
        <begin position="673"/>
        <end position="682"/>
    </location>
</feature>
<sequence>MDTTSSPTGTSIASTSLSSRKRKSQSINFSSSSSTPPSLPSSHTTTEESTLAHPPPLWIMTHDPSTFPVQPDSRLHFNTAPTTATATATATTTPSTTNRRQFRVSATFGGPGSNSGSGSSLLTSSTPSPASSPLSPLAETMAASPTILFSNQFPFSPPSPNPEKPSSSPPPNAVTSAAEGPGPRVSPMQRSHSPSATHPIIETETDSGAAAATEKTIQDPNASPSFPTSTLISSPLKSSTFGNFYFLPTNPSDAPSSPVRETLMAGSREGVGPLDCTMGTSIHPLDQPALLSNPLVNDTIMEEDEEPQQQQPFALTPSPRLRQQGSGTTLFNTALNRPRARYTFGYDEPLISSLPPRENSISSSSSSCSSPTSPYSVATTASPSSYGKTVDITTTTTSTPMVMSTTKKKVPPPHNVLSTLPLSSAVHSPRLQSTTCPSPSTPPASPSSARVHQPPSPDGLVPLRSLRRVSSKSTPRPQRPPTPQGVVHVSPPASPRLSGRKRFSFLSNLLGTTPPPSWSESDPEKPLPATPAGASQLYRHHSLQQQQLGRHGSWHPPSSPPQNFKNASAVDLPSYAASMTPSTATTTMTITTTATSTTQSSSPSYSHPYQDRTSLMPLPTPSKMMMLIGKNRGGSNASMKALYDHYDDRNHSHDHQDTTSIYHLHENYYNQEGSGGVGGGSGESDLSVGHGHKERGLVGERQPDEYLSASPTNPYSVSQTSLKIQILPSISQYALHNQLQHQHYHHAAGTAEEEGSGIGQPRSRSRLDLTIVLVPEDSVGVHDHKLNNLDRLKLNSPQDSSPHKGKKRCASLSIFRYFLKK</sequence>
<feature type="compositionally biased region" description="Low complexity" evidence="1">
    <location>
        <begin position="116"/>
        <end position="138"/>
    </location>
</feature>
<feature type="compositionally biased region" description="Polar residues" evidence="1">
    <location>
        <begin position="1"/>
        <end position="18"/>
    </location>
</feature>
<feature type="compositionally biased region" description="Low complexity" evidence="1">
    <location>
        <begin position="79"/>
        <end position="97"/>
    </location>
</feature>
<feature type="region of interest" description="Disordered" evidence="1">
    <location>
        <begin position="593"/>
        <end position="612"/>
    </location>
</feature>
<feature type="compositionally biased region" description="Polar residues" evidence="1">
    <location>
        <begin position="377"/>
        <end position="387"/>
    </location>
</feature>
<feature type="region of interest" description="Disordered" evidence="1">
    <location>
        <begin position="670"/>
        <end position="691"/>
    </location>
</feature>
<evidence type="ECO:0000256" key="1">
    <source>
        <dbReference type="SAM" id="MobiDB-lite"/>
    </source>
</evidence>
<dbReference type="AlphaFoldDB" id="A0A9P3HHD7"/>
<name>A0A9P3HHD7_9FUNG</name>
<feature type="region of interest" description="Disordered" evidence="1">
    <location>
        <begin position="304"/>
        <end position="325"/>
    </location>
</feature>
<feature type="compositionally biased region" description="Low complexity" evidence="1">
    <location>
        <begin position="388"/>
        <end position="405"/>
    </location>
</feature>
<accession>A0A9P3HHD7</accession>
<reference evidence="2" key="2">
    <citation type="journal article" date="2022" name="Microbiol. Resour. Announc.">
        <title>Whole-Genome Sequence of Entomortierella parvispora E1425, a Mucoromycotan Fungus Associated with Burkholderiaceae-Related Endosymbiotic Bacteria.</title>
        <authorList>
            <person name="Herlambang A."/>
            <person name="Guo Y."/>
            <person name="Takashima Y."/>
            <person name="Narisawa K."/>
            <person name="Ohta H."/>
            <person name="Nishizawa T."/>
        </authorList>
    </citation>
    <scope>NUCLEOTIDE SEQUENCE</scope>
    <source>
        <strain evidence="2">E1425</strain>
    </source>
</reference>
<feature type="region of interest" description="Disordered" evidence="1">
    <location>
        <begin position="1"/>
        <end position="231"/>
    </location>
</feature>
<feature type="compositionally biased region" description="Low complexity" evidence="1">
    <location>
        <begin position="355"/>
        <end position="376"/>
    </location>
</feature>
<keyword evidence="3" id="KW-1185">Reference proteome</keyword>
<comment type="caution">
    <text evidence="2">The sequence shown here is derived from an EMBL/GenBank/DDBJ whole genome shotgun (WGS) entry which is preliminary data.</text>
</comment>
<protein>
    <submittedName>
        <fullName evidence="2">Uncharacterized protein</fullName>
    </submittedName>
</protein>
<feature type="compositionally biased region" description="Polar residues" evidence="1">
    <location>
        <begin position="218"/>
        <end position="231"/>
    </location>
</feature>
<dbReference type="EMBL" id="BQFW01000012">
    <property type="protein sequence ID" value="GJJ76740.1"/>
    <property type="molecule type" value="Genomic_DNA"/>
</dbReference>
<evidence type="ECO:0000313" key="2">
    <source>
        <dbReference type="EMBL" id="GJJ76740.1"/>
    </source>
</evidence>
<reference evidence="2" key="1">
    <citation type="submission" date="2021-11" db="EMBL/GenBank/DDBJ databases">
        <authorList>
            <person name="Herlambang A."/>
            <person name="Guo Y."/>
            <person name="Takashima Y."/>
            <person name="Nishizawa T."/>
        </authorList>
    </citation>
    <scope>NUCLEOTIDE SEQUENCE</scope>
    <source>
        <strain evidence="2">E1425</strain>
    </source>
</reference>
<proteinExistence type="predicted"/>
<feature type="compositionally biased region" description="Polar residues" evidence="1">
    <location>
        <begin position="416"/>
        <end position="432"/>
    </location>
</feature>